<feature type="compositionally biased region" description="Basic and acidic residues" evidence="1">
    <location>
        <begin position="346"/>
        <end position="358"/>
    </location>
</feature>
<feature type="compositionally biased region" description="Basic and acidic residues" evidence="1">
    <location>
        <begin position="369"/>
        <end position="380"/>
    </location>
</feature>
<gene>
    <name evidence="3" type="ORF">GCM10017600_14480</name>
</gene>
<keyword evidence="2" id="KW-0812">Transmembrane</keyword>
<keyword evidence="2" id="KW-1133">Transmembrane helix</keyword>
<keyword evidence="2" id="KW-0472">Membrane</keyword>
<protein>
    <submittedName>
        <fullName evidence="3">Uncharacterized protein</fullName>
    </submittedName>
</protein>
<reference evidence="3" key="2">
    <citation type="submission" date="2023-01" db="EMBL/GenBank/DDBJ databases">
        <authorList>
            <person name="Sun Q."/>
            <person name="Evtushenko L."/>
        </authorList>
    </citation>
    <scope>NUCLEOTIDE SEQUENCE</scope>
    <source>
        <strain evidence="3">VKM Ac-2007</strain>
    </source>
</reference>
<dbReference type="EMBL" id="BSEV01000002">
    <property type="protein sequence ID" value="GLK08043.1"/>
    <property type="molecule type" value="Genomic_DNA"/>
</dbReference>
<reference evidence="3" key="1">
    <citation type="journal article" date="2014" name="Int. J. Syst. Evol. Microbiol.">
        <title>Complete genome sequence of Corynebacterium casei LMG S-19264T (=DSM 44701T), isolated from a smear-ripened cheese.</title>
        <authorList>
            <consortium name="US DOE Joint Genome Institute (JGI-PGF)"/>
            <person name="Walter F."/>
            <person name="Albersmeier A."/>
            <person name="Kalinowski J."/>
            <person name="Ruckert C."/>
        </authorList>
    </citation>
    <scope>NUCLEOTIDE SEQUENCE</scope>
    <source>
        <strain evidence="3">VKM Ac-2007</strain>
    </source>
</reference>
<evidence type="ECO:0000313" key="3">
    <source>
        <dbReference type="EMBL" id="GLK08043.1"/>
    </source>
</evidence>
<feature type="region of interest" description="Disordered" evidence="1">
    <location>
        <begin position="1"/>
        <end position="380"/>
    </location>
</feature>
<feature type="compositionally biased region" description="Basic and acidic residues" evidence="1">
    <location>
        <begin position="21"/>
        <end position="32"/>
    </location>
</feature>
<dbReference type="RefSeq" id="WP_271216562.1">
    <property type="nucleotide sequence ID" value="NZ_BSEV01000002.1"/>
</dbReference>
<feature type="transmembrane region" description="Helical" evidence="2">
    <location>
        <begin position="460"/>
        <end position="485"/>
    </location>
</feature>
<evidence type="ECO:0000256" key="1">
    <source>
        <dbReference type="SAM" id="MobiDB-lite"/>
    </source>
</evidence>
<name>A0A9W6HXV3_9ACTN</name>
<proteinExistence type="predicted"/>
<accession>A0A9W6HXV3</accession>
<feature type="compositionally biased region" description="Low complexity" evidence="1">
    <location>
        <begin position="59"/>
        <end position="69"/>
    </location>
</feature>
<evidence type="ECO:0000256" key="2">
    <source>
        <dbReference type="SAM" id="Phobius"/>
    </source>
</evidence>
<feature type="compositionally biased region" description="Basic and acidic residues" evidence="1">
    <location>
        <begin position="164"/>
        <end position="190"/>
    </location>
</feature>
<dbReference type="AlphaFoldDB" id="A0A9W6HXV3"/>
<evidence type="ECO:0000313" key="4">
    <source>
        <dbReference type="Proteomes" id="UP001143474"/>
    </source>
</evidence>
<feature type="compositionally biased region" description="Low complexity" evidence="1">
    <location>
        <begin position="291"/>
        <end position="302"/>
    </location>
</feature>
<sequence length="644" mass="68102">MTTGRAGVVDERPRQVWPSHEPGHDGDHRAWPPEESVEDEGLDALRARAERSPRRGRRGAAPYGAPPSRVKAPPYAAPSYEVPPQDGPPQDGSPQAGTPSRPGGKAAPRADAPPYTGAPSETDPTSEAGPLSGAGASYGGGTPGPRGDAEAGGETEPDGVLRPWRPEGPARGDVPEEPRTPAADARRVGEPRTPFTDARRVGEPRTPGGDAAGSRAPEGSDDDGDRLVWSPRQPPDDDGRHVWPPERRPRGGQHRASPWGTAERETGRGRRGPGELADAWTDGPAKDPADDSTGGSTGTSSDPVDDGRPDRASKGSVDGGGPRRVPEGLVDGGDRPDSVSEGSVEGGDRPGRVPEGGDRSGWVSEGPADDDRREWTSEEFRGEDHRRWAVWGRVGRRGRSSAKPRRDEDQIWPEESVWEVHRPWPLNDDAPQDELPPSARWYGAPAAPPPRKAAGRLRRLLVGLVAAVAGLTIGYGVAVFVPPLLLEQVPHRQASASGPARVDDPVAGVGYPLPAGWRVGAVAPVTGFTSMAGGDGKVTVMTGPADPVTDARKRAAELADLYGRLLLHGDEVKVVDDRAVTVGGRTGHSRSLRAEYRDVVNRPAYLKLVLLTGQGRRPVVVVGVSQPDDPRLRAAIDTVIAGIR</sequence>
<feature type="compositionally biased region" description="Basic and acidic residues" evidence="1">
    <location>
        <begin position="43"/>
        <end position="53"/>
    </location>
</feature>
<feature type="compositionally biased region" description="Basic and acidic residues" evidence="1">
    <location>
        <begin position="234"/>
        <end position="249"/>
    </location>
</feature>
<organism evidence="3 4">
    <name type="scientific">Streptosporangium carneum</name>
    <dbReference type="NCBI Taxonomy" id="47481"/>
    <lineage>
        <taxon>Bacteria</taxon>
        <taxon>Bacillati</taxon>
        <taxon>Actinomycetota</taxon>
        <taxon>Actinomycetes</taxon>
        <taxon>Streptosporangiales</taxon>
        <taxon>Streptosporangiaceae</taxon>
        <taxon>Streptosporangium</taxon>
    </lineage>
</organism>
<dbReference type="Proteomes" id="UP001143474">
    <property type="component" value="Unassembled WGS sequence"/>
</dbReference>
<comment type="caution">
    <text evidence="3">The sequence shown here is derived from an EMBL/GenBank/DDBJ whole genome shotgun (WGS) entry which is preliminary data.</text>
</comment>
<keyword evidence="4" id="KW-1185">Reference proteome</keyword>